<accession>A0AAW2HP04</accession>
<comment type="caution">
    <text evidence="2">The sequence shown here is derived from an EMBL/GenBank/DDBJ whole genome shotgun (WGS) entry which is preliminary data.</text>
</comment>
<organism evidence="2">
    <name type="scientific">Menopon gallinae</name>
    <name type="common">poultry shaft louse</name>
    <dbReference type="NCBI Taxonomy" id="328185"/>
    <lineage>
        <taxon>Eukaryota</taxon>
        <taxon>Metazoa</taxon>
        <taxon>Ecdysozoa</taxon>
        <taxon>Arthropoda</taxon>
        <taxon>Hexapoda</taxon>
        <taxon>Insecta</taxon>
        <taxon>Pterygota</taxon>
        <taxon>Neoptera</taxon>
        <taxon>Paraneoptera</taxon>
        <taxon>Psocodea</taxon>
        <taxon>Troctomorpha</taxon>
        <taxon>Phthiraptera</taxon>
        <taxon>Amblycera</taxon>
        <taxon>Menoponidae</taxon>
        <taxon>Menopon</taxon>
    </lineage>
</organism>
<gene>
    <name evidence="2" type="ORF">PYX00_008367</name>
</gene>
<feature type="region of interest" description="Disordered" evidence="1">
    <location>
        <begin position="1"/>
        <end position="26"/>
    </location>
</feature>
<name>A0AAW2HP04_9NEOP</name>
<proteinExistence type="predicted"/>
<dbReference type="EMBL" id="JARGDH010000004">
    <property type="protein sequence ID" value="KAL0271196.1"/>
    <property type="molecule type" value="Genomic_DNA"/>
</dbReference>
<evidence type="ECO:0000256" key="1">
    <source>
        <dbReference type="SAM" id="MobiDB-lite"/>
    </source>
</evidence>
<dbReference type="AlphaFoldDB" id="A0AAW2HP04"/>
<protein>
    <submittedName>
        <fullName evidence="2">Uncharacterized protein</fullName>
    </submittedName>
</protein>
<reference evidence="2" key="1">
    <citation type="journal article" date="2024" name="Gigascience">
        <title>Chromosome-level genome of the poultry shaft louse Menopon gallinae provides insight into the host-switching and adaptive evolution of parasitic lice.</title>
        <authorList>
            <person name="Xu Y."/>
            <person name="Ma L."/>
            <person name="Liu S."/>
            <person name="Liang Y."/>
            <person name="Liu Q."/>
            <person name="He Z."/>
            <person name="Tian L."/>
            <person name="Duan Y."/>
            <person name="Cai W."/>
            <person name="Li H."/>
            <person name="Song F."/>
        </authorList>
    </citation>
    <scope>NUCLEOTIDE SEQUENCE</scope>
    <source>
        <strain evidence="2">Cailab_2023a</strain>
    </source>
</reference>
<evidence type="ECO:0000313" key="2">
    <source>
        <dbReference type="EMBL" id="KAL0271196.1"/>
    </source>
</evidence>
<sequence>MQGQLSSWPRPRSGSQGRAKGLLALDEDSDGLPEEYKTISDSVIFRHLVSAIGNIPPLVHLSPARWQLNYSILG</sequence>